<gene>
    <name evidence="11" type="ORF">BN1012_Phect2388</name>
</gene>
<dbReference type="KEGG" id="pect:BN1012_Phect2388"/>
<evidence type="ECO:0000256" key="3">
    <source>
        <dbReference type="ARBA" id="ARBA00022553"/>
    </source>
</evidence>
<dbReference type="EC" id="2.7.13.3" evidence="2"/>
<comment type="catalytic activity">
    <reaction evidence="1">
        <text>ATP + protein L-histidine = ADP + protein N-phospho-L-histidine.</text>
        <dbReference type="EC" id="2.7.13.3"/>
    </reaction>
</comment>
<dbReference type="InterPro" id="IPR003594">
    <property type="entry name" value="HATPase_dom"/>
</dbReference>
<evidence type="ECO:0000256" key="2">
    <source>
        <dbReference type="ARBA" id="ARBA00012438"/>
    </source>
</evidence>
<feature type="domain" description="Histidine kinase" evidence="9">
    <location>
        <begin position="235"/>
        <end position="449"/>
    </location>
</feature>
<accession>X5MNY5</accession>
<dbReference type="Pfam" id="PF00072">
    <property type="entry name" value="Response_reg"/>
    <property type="match status" value="1"/>
</dbReference>
<dbReference type="Proteomes" id="UP000032160">
    <property type="component" value="Chromosome I"/>
</dbReference>
<dbReference type="Gene3D" id="3.30.565.10">
    <property type="entry name" value="Histidine kinase-like ATPase, C-terminal domain"/>
    <property type="match status" value="1"/>
</dbReference>
<feature type="transmembrane region" description="Helical" evidence="8">
    <location>
        <begin position="122"/>
        <end position="139"/>
    </location>
</feature>
<dbReference type="SUPFAM" id="SSF52172">
    <property type="entry name" value="CheY-like"/>
    <property type="match status" value="1"/>
</dbReference>
<dbReference type="SMART" id="SM00387">
    <property type="entry name" value="HATPase_c"/>
    <property type="match status" value="1"/>
</dbReference>
<dbReference type="InterPro" id="IPR036097">
    <property type="entry name" value="HisK_dim/P_sf"/>
</dbReference>
<evidence type="ECO:0000313" key="12">
    <source>
        <dbReference type="Proteomes" id="UP000032160"/>
    </source>
</evidence>
<feature type="modified residue" description="4-aspartylphosphate" evidence="7">
    <location>
        <position position="524"/>
    </location>
</feature>
<keyword evidence="4" id="KW-0808">Transferase</keyword>
<keyword evidence="6" id="KW-0902">Two-component regulatory system</keyword>
<keyword evidence="8" id="KW-1133">Transmembrane helix</keyword>
<dbReference type="SUPFAM" id="SSF47384">
    <property type="entry name" value="Homodimeric domain of signal transducing histidine kinase"/>
    <property type="match status" value="1"/>
</dbReference>
<keyword evidence="8" id="KW-0472">Membrane</keyword>
<sequence>MADLSQNSMDATDRVSLDQRALEMEQAQLLFDRARSSAVSVFALVVMFSFIMAFVIGPYKAGVWFIIASAMIAVTIAQPRLFTPPGITSANTQTYLLVHTVISGITGAVWGIGAAWMADPDVLISVYTGVVMVLTITLGGISPQSAFRRSYVALATMTMLPFAAWILFAVPWPVNANGIGVVVAYAFFMAVSARVEIGTRDLIAAKRNIELTDELRRQRDAVQKANEEKTRFLAATSHDLAQPLHAQGFYLSALRAKTQDADALALIDKVSESWRSLGQLLDGLVEINRLDAGAVVPNLAAIDLRSHTERVIHGFEGIASQKNIKLSVKGADVSVTADAALLSRVIGNLLSNAIKFTPDGGQVSVYWSVGGMKARLTVNDTGGGIPPEALNSVFDEYVQLGNPERNREKGLGLGLSIVRRLTDLMGVTATLTSTPGQGTQAILEIPLAAEAAELTADVEKLVSKDRQRISSLKVLIVDDEEAIRLSMSEVLTSWGCEVYCTDGRDDVIEFLDRMDATPDVIIADHRLGSHTDGSYVIEKVRGELNDVVPAILMTGDSGLTLSNEEGEATQLLFKPIDPVALRTALLASWSAKPKTD</sequence>
<dbReference type="InterPro" id="IPR011006">
    <property type="entry name" value="CheY-like_superfamily"/>
</dbReference>
<evidence type="ECO:0000259" key="9">
    <source>
        <dbReference type="PROSITE" id="PS50109"/>
    </source>
</evidence>
<feature type="transmembrane region" description="Helical" evidence="8">
    <location>
        <begin position="63"/>
        <end position="82"/>
    </location>
</feature>
<dbReference type="CDD" id="cd00156">
    <property type="entry name" value="REC"/>
    <property type="match status" value="1"/>
</dbReference>
<evidence type="ECO:0000313" key="11">
    <source>
        <dbReference type="EMBL" id="CDO60601.1"/>
    </source>
</evidence>
<dbReference type="STRING" id="1458461.BN1012_Phect2388"/>
<dbReference type="SMART" id="SM00448">
    <property type="entry name" value="REC"/>
    <property type="match status" value="1"/>
</dbReference>
<evidence type="ECO:0000256" key="4">
    <source>
        <dbReference type="ARBA" id="ARBA00022679"/>
    </source>
</evidence>
<dbReference type="InterPro" id="IPR005467">
    <property type="entry name" value="His_kinase_dom"/>
</dbReference>
<dbReference type="RefSeq" id="WP_043948609.1">
    <property type="nucleotide sequence ID" value="NZ_HG966617.1"/>
</dbReference>
<dbReference type="PATRIC" id="fig|1458461.3.peg.2394"/>
<dbReference type="CDD" id="cd00075">
    <property type="entry name" value="HATPase"/>
    <property type="match status" value="1"/>
</dbReference>
<dbReference type="PRINTS" id="PR00344">
    <property type="entry name" value="BCTRLSENSOR"/>
</dbReference>
<dbReference type="PROSITE" id="PS50110">
    <property type="entry name" value="RESPONSE_REGULATORY"/>
    <property type="match status" value="1"/>
</dbReference>
<protein>
    <recommendedName>
        <fullName evidence="2">histidine kinase</fullName>
        <ecNumber evidence="2">2.7.13.3</ecNumber>
    </recommendedName>
</protein>
<dbReference type="InterPro" id="IPR050736">
    <property type="entry name" value="Sensor_HK_Regulatory"/>
</dbReference>
<organism evidence="11 12">
    <name type="scientific">Candidatus Phaeomarinibacter ectocarpi</name>
    <dbReference type="NCBI Taxonomy" id="1458461"/>
    <lineage>
        <taxon>Bacteria</taxon>
        <taxon>Pseudomonadati</taxon>
        <taxon>Pseudomonadota</taxon>
        <taxon>Alphaproteobacteria</taxon>
        <taxon>Hyphomicrobiales</taxon>
        <taxon>Parvibaculaceae</taxon>
        <taxon>Candidatus Phaeomarinibacter</taxon>
    </lineage>
</organism>
<dbReference type="SUPFAM" id="SSF55874">
    <property type="entry name" value="ATPase domain of HSP90 chaperone/DNA topoisomerase II/histidine kinase"/>
    <property type="match status" value="1"/>
</dbReference>
<dbReference type="HOGENOM" id="CLU_000445_114_75_5"/>
<keyword evidence="3 7" id="KW-0597">Phosphoprotein</keyword>
<dbReference type="Gene3D" id="3.40.50.2300">
    <property type="match status" value="1"/>
</dbReference>
<dbReference type="InterPro" id="IPR001789">
    <property type="entry name" value="Sig_transdc_resp-reg_receiver"/>
</dbReference>
<dbReference type="PROSITE" id="PS50109">
    <property type="entry name" value="HIS_KIN"/>
    <property type="match status" value="1"/>
</dbReference>
<dbReference type="Pfam" id="PF00512">
    <property type="entry name" value="HisKA"/>
    <property type="match status" value="1"/>
</dbReference>
<dbReference type="AlphaFoldDB" id="X5MNY5"/>
<feature type="transmembrane region" description="Helical" evidence="8">
    <location>
        <begin position="178"/>
        <end position="197"/>
    </location>
</feature>
<feature type="domain" description="Response regulatory" evidence="10">
    <location>
        <begin position="473"/>
        <end position="589"/>
    </location>
</feature>
<feature type="transmembrane region" description="Helical" evidence="8">
    <location>
        <begin position="38"/>
        <end position="57"/>
    </location>
</feature>
<dbReference type="PANTHER" id="PTHR43711">
    <property type="entry name" value="TWO-COMPONENT HISTIDINE KINASE"/>
    <property type="match status" value="1"/>
</dbReference>
<keyword evidence="12" id="KW-1185">Reference proteome</keyword>
<feature type="transmembrane region" description="Helical" evidence="8">
    <location>
        <begin position="151"/>
        <end position="172"/>
    </location>
</feature>
<dbReference type="Gene3D" id="1.10.287.130">
    <property type="match status" value="1"/>
</dbReference>
<dbReference type="CDD" id="cd00082">
    <property type="entry name" value="HisKA"/>
    <property type="match status" value="1"/>
</dbReference>
<evidence type="ECO:0000256" key="8">
    <source>
        <dbReference type="SAM" id="Phobius"/>
    </source>
</evidence>
<name>X5MNY5_9HYPH</name>
<evidence type="ECO:0000256" key="7">
    <source>
        <dbReference type="PROSITE-ProRule" id="PRU00169"/>
    </source>
</evidence>
<dbReference type="InterPro" id="IPR003661">
    <property type="entry name" value="HisK_dim/P_dom"/>
</dbReference>
<dbReference type="Pfam" id="PF02518">
    <property type="entry name" value="HATPase_c"/>
    <property type="match status" value="1"/>
</dbReference>
<dbReference type="InterPro" id="IPR004358">
    <property type="entry name" value="Sig_transdc_His_kin-like_C"/>
</dbReference>
<dbReference type="PANTHER" id="PTHR43711:SF1">
    <property type="entry name" value="HISTIDINE KINASE 1"/>
    <property type="match status" value="1"/>
</dbReference>
<evidence type="ECO:0000259" key="10">
    <source>
        <dbReference type="PROSITE" id="PS50110"/>
    </source>
</evidence>
<dbReference type="InterPro" id="IPR036890">
    <property type="entry name" value="HATPase_C_sf"/>
</dbReference>
<proteinExistence type="predicted"/>
<keyword evidence="5" id="KW-0418">Kinase</keyword>
<reference evidence="11 12" key="1">
    <citation type="journal article" date="2014" name="Front. Genet.">
        <title>Genome and metabolic network of "Candidatus Phaeomarinobacter ectocarpi" Ec32, a new candidate genus of Alphaproteobacteria frequently associated with brown algae.</title>
        <authorList>
            <person name="Dittami S.M."/>
            <person name="Barbeyron T."/>
            <person name="Boyen C."/>
            <person name="Cambefort J."/>
            <person name="Collet G."/>
            <person name="Delage L."/>
            <person name="Gobet A."/>
            <person name="Groisillier A."/>
            <person name="Leblanc C."/>
            <person name="Michel G."/>
            <person name="Scornet D."/>
            <person name="Siegel A."/>
            <person name="Tapia J.E."/>
            <person name="Tonon T."/>
        </authorList>
    </citation>
    <scope>NUCLEOTIDE SEQUENCE [LARGE SCALE GENOMIC DNA]</scope>
    <source>
        <strain evidence="11 12">Ec32</strain>
    </source>
</reference>
<evidence type="ECO:0000256" key="6">
    <source>
        <dbReference type="ARBA" id="ARBA00023012"/>
    </source>
</evidence>
<keyword evidence="8" id="KW-0812">Transmembrane</keyword>
<dbReference type="SMART" id="SM00388">
    <property type="entry name" value="HisKA"/>
    <property type="match status" value="1"/>
</dbReference>
<dbReference type="GO" id="GO:0000155">
    <property type="term" value="F:phosphorelay sensor kinase activity"/>
    <property type="evidence" value="ECO:0007669"/>
    <property type="project" value="InterPro"/>
</dbReference>
<feature type="transmembrane region" description="Helical" evidence="8">
    <location>
        <begin position="94"/>
        <end position="116"/>
    </location>
</feature>
<evidence type="ECO:0000256" key="5">
    <source>
        <dbReference type="ARBA" id="ARBA00022777"/>
    </source>
</evidence>
<dbReference type="EMBL" id="HG966617">
    <property type="protein sequence ID" value="CDO60601.1"/>
    <property type="molecule type" value="Genomic_DNA"/>
</dbReference>
<evidence type="ECO:0000256" key="1">
    <source>
        <dbReference type="ARBA" id="ARBA00000085"/>
    </source>
</evidence>